<dbReference type="AlphaFoldDB" id="A0A8K0C9E1"/>
<dbReference type="InterPro" id="IPR029526">
    <property type="entry name" value="PGBD"/>
</dbReference>
<dbReference type="PANTHER" id="PTHR47272">
    <property type="entry name" value="DDE_TNP_1_7 DOMAIN-CONTAINING PROTEIN"/>
    <property type="match status" value="1"/>
</dbReference>
<evidence type="ECO:0000313" key="3">
    <source>
        <dbReference type="Proteomes" id="UP000801492"/>
    </source>
</evidence>
<organism evidence="2 3">
    <name type="scientific">Ignelater luminosus</name>
    <name type="common">Cucubano</name>
    <name type="synonym">Pyrophorus luminosus</name>
    <dbReference type="NCBI Taxonomy" id="2038154"/>
    <lineage>
        <taxon>Eukaryota</taxon>
        <taxon>Metazoa</taxon>
        <taxon>Ecdysozoa</taxon>
        <taxon>Arthropoda</taxon>
        <taxon>Hexapoda</taxon>
        <taxon>Insecta</taxon>
        <taxon>Pterygota</taxon>
        <taxon>Neoptera</taxon>
        <taxon>Endopterygota</taxon>
        <taxon>Coleoptera</taxon>
        <taxon>Polyphaga</taxon>
        <taxon>Elateriformia</taxon>
        <taxon>Elateroidea</taxon>
        <taxon>Elateridae</taxon>
        <taxon>Agrypninae</taxon>
        <taxon>Pyrophorini</taxon>
        <taxon>Ignelater</taxon>
    </lineage>
</organism>
<proteinExistence type="predicted"/>
<dbReference type="OrthoDB" id="6743825at2759"/>
<evidence type="ECO:0000313" key="2">
    <source>
        <dbReference type="EMBL" id="KAF2883058.1"/>
    </source>
</evidence>
<dbReference type="PANTHER" id="PTHR47272:SF2">
    <property type="entry name" value="PIGGYBAC TRANSPOSABLE ELEMENT-DERIVED PROTEIN 3-LIKE"/>
    <property type="match status" value="1"/>
</dbReference>
<accession>A0A8K0C9E1</accession>
<name>A0A8K0C9E1_IGNLU</name>
<gene>
    <name evidence="2" type="ORF">ILUMI_23135</name>
</gene>
<feature type="domain" description="PiggyBac transposable element-derived protein" evidence="1">
    <location>
        <begin position="235"/>
        <end position="314"/>
    </location>
</feature>
<dbReference type="EMBL" id="VTPC01090567">
    <property type="protein sequence ID" value="KAF2883058.1"/>
    <property type="molecule type" value="Genomic_DNA"/>
</dbReference>
<reference evidence="2" key="1">
    <citation type="submission" date="2019-08" db="EMBL/GenBank/DDBJ databases">
        <title>The genome of the North American firefly Photinus pyralis.</title>
        <authorList>
            <consortium name="Photinus pyralis genome working group"/>
            <person name="Fallon T.R."/>
            <person name="Sander Lower S.E."/>
            <person name="Weng J.-K."/>
        </authorList>
    </citation>
    <scope>NUCLEOTIDE SEQUENCE</scope>
    <source>
        <strain evidence="2">TRF0915ILg1</strain>
        <tissue evidence="2">Whole body</tissue>
    </source>
</reference>
<evidence type="ECO:0000259" key="1">
    <source>
        <dbReference type="Pfam" id="PF13843"/>
    </source>
</evidence>
<comment type="caution">
    <text evidence="2">The sequence shown here is derived from an EMBL/GenBank/DDBJ whole genome shotgun (WGS) entry which is preliminary data.</text>
</comment>
<sequence>MPESNLRMRDCARGSSADRQIVSRKSFLTFEEEIEADILVLPPKVDELTDEEDINKNELSVSEISDVARTTELEVSSAEEDKVLLARSFTDFLSSIEKVINLQKLADNPNELYDLLDEIESNFNNAEAEEWENNVLESETESVFDNISCNEELSTNAESSYSSEDDLPLSTFQTLFWKKEAFVSKKDPNDTNTNQNTILTPWEYFRRYLNDDVFEMGAEFTARYYLQQTGKPAERIKQFFGLHAIRIPVLGRCSVRQYVKNKPRPAGLKNFILSISSGTVLYFEIYQGATTPMANRDLGLGPAIILRLRKTLSEGSYFDKSMSRGDSDEFVRSDRKICISKWMDNESVLMISTAFGVQPDVTVRRWDKKRQERVDVKSIVNSWMEYKTDVHGKDTKAKSIDFLDFRLNLGEYLIFGTKKRILQDLTEDEEDVENQLVKKKKFQASMLCADKRYDGFDHWPTNDGLKNFVRCRANGCESRSRVPYMAIINISHIIYNKPHPDGKVSIKEFSSIVSQTGARKTYIERKAS</sequence>
<keyword evidence="3" id="KW-1185">Reference proteome</keyword>
<dbReference type="Proteomes" id="UP000801492">
    <property type="component" value="Unassembled WGS sequence"/>
</dbReference>
<protein>
    <recommendedName>
        <fullName evidence="1">PiggyBac transposable element-derived protein domain-containing protein</fullName>
    </recommendedName>
</protein>
<dbReference type="Pfam" id="PF13843">
    <property type="entry name" value="DDE_Tnp_1_7"/>
    <property type="match status" value="1"/>
</dbReference>